<dbReference type="Proteomes" id="UP000649259">
    <property type="component" value="Unassembled WGS sequence"/>
</dbReference>
<dbReference type="InterPro" id="IPR012223">
    <property type="entry name" value="TEII"/>
</dbReference>
<proteinExistence type="inferred from homology"/>
<dbReference type="PANTHER" id="PTHR11487">
    <property type="entry name" value="THIOESTERASE"/>
    <property type="match status" value="1"/>
</dbReference>
<name>A0ABQ3SD40_9ACTN</name>
<evidence type="ECO:0000313" key="5">
    <source>
        <dbReference type="Proteomes" id="UP000649259"/>
    </source>
</evidence>
<feature type="region of interest" description="Disordered" evidence="2">
    <location>
        <begin position="189"/>
        <end position="216"/>
    </location>
</feature>
<dbReference type="RefSeq" id="WP_189928723.1">
    <property type="nucleotide sequence ID" value="NZ_BMSI01000032.1"/>
</dbReference>
<reference evidence="5" key="1">
    <citation type="submission" date="2023-07" db="EMBL/GenBank/DDBJ databases">
        <title>Whole genome shotgun sequence of Streptomyces cacaoi subsp. asoensis NBRC 13813.</title>
        <authorList>
            <person name="Komaki H."/>
            <person name="Tamura T."/>
        </authorList>
    </citation>
    <scope>NUCLEOTIDE SEQUENCE [LARGE SCALE GENOMIC DNA]</scope>
    <source>
        <strain evidence="5">NBRC 13813</strain>
    </source>
</reference>
<dbReference type="EMBL" id="BNEB01000006">
    <property type="protein sequence ID" value="GHI66046.1"/>
    <property type="molecule type" value="Genomic_DNA"/>
</dbReference>
<protein>
    <recommendedName>
        <fullName evidence="3">Thioesterase domain-containing protein</fullName>
    </recommendedName>
</protein>
<dbReference type="InterPro" id="IPR029058">
    <property type="entry name" value="AB_hydrolase_fold"/>
</dbReference>
<comment type="caution">
    <text evidence="4">The sequence shown here is derived from an EMBL/GenBank/DDBJ whole genome shotgun (WGS) entry which is preliminary data.</text>
</comment>
<sequence length="247" mass="25377">MSDEQPVRLHCFAHSAGSVPAFGHWTAHTGPGVEVVPVALPGAGRRPGTSAHEALLADVLPLFTGPQPGPYVLYGHGLGALAALAVTRALHEAALPGPALLAVGACPPPRVPRELPDVAAATDAELLHVLSAEGAVPPASDEGILLRAVLPLLRADLELAQSLQEAARRPAPAGAPATALLVVTAAGSPPEPPALADGRRQWTQGPVRTRTLPGRPFHVRGGRELPRLLGRACRVAARLVRQPAPVG</sequence>
<dbReference type="SUPFAM" id="SSF53474">
    <property type="entry name" value="alpha/beta-Hydrolases"/>
    <property type="match status" value="1"/>
</dbReference>
<accession>A0ABQ3SD40</accession>
<gene>
    <name evidence="4" type="ORF">Saso_76960</name>
</gene>
<comment type="similarity">
    <text evidence="1">Belongs to the thioesterase family.</text>
</comment>
<keyword evidence="5" id="KW-1185">Reference proteome</keyword>
<evidence type="ECO:0000256" key="2">
    <source>
        <dbReference type="SAM" id="MobiDB-lite"/>
    </source>
</evidence>
<feature type="domain" description="Thioesterase" evidence="3">
    <location>
        <begin position="8"/>
        <end position="223"/>
    </location>
</feature>
<dbReference type="InterPro" id="IPR001031">
    <property type="entry name" value="Thioesterase"/>
</dbReference>
<dbReference type="Gene3D" id="3.40.50.1820">
    <property type="entry name" value="alpha/beta hydrolase"/>
    <property type="match status" value="1"/>
</dbReference>
<evidence type="ECO:0000313" key="4">
    <source>
        <dbReference type="EMBL" id="GHI66046.1"/>
    </source>
</evidence>
<organism evidence="4 5">
    <name type="scientific">Streptomyces asoensis</name>
    <dbReference type="NCBI Taxonomy" id="249586"/>
    <lineage>
        <taxon>Bacteria</taxon>
        <taxon>Bacillati</taxon>
        <taxon>Actinomycetota</taxon>
        <taxon>Actinomycetes</taxon>
        <taxon>Kitasatosporales</taxon>
        <taxon>Streptomycetaceae</taxon>
        <taxon>Streptomyces</taxon>
    </lineage>
</organism>
<evidence type="ECO:0000259" key="3">
    <source>
        <dbReference type="Pfam" id="PF00975"/>
    </source>
</evidence>
<dbReference type="GeneID" id="91475429"/>
<dbReference type="PANTHER" id="PTHR11487:SF0">
    <property type="entry name" value="S-ACYL FATTY ACID SYNTHASE THIOESTERASE, MEDIUM CHAIN"/>
    <property type="match status" value="1"/>
</dbReference>
<dbReference type="Pfam" id="PF00975">
    <property type="entry name" value="Thioesterase"/>
    <property type="match status" value="1"/>
</dbReference>
<evidence type="ECO:0000256" key="1">
    <source>
        <dbReference type="ARBA" id="ARBA00007169"/>
    </source>
</evidence>